<proteinExistence type="predicted"/>
<dbReference type="GO" id="GO:0030336">
    <property type="term" value="P:negative regulation of cell migration"/>
    <property type="evidence" value="ECO:0007669"/>
    <property type="project" value="InterPro"/>
</dbReference>
<keyword evidence="3" id="KW-1185">Reference proteome</keyword>
<name>A0A3M6TPV6_POCDA</name>
<evidence type="ECO:0000313" key="3">
    <source>
        <dbReference type="Proteomes" id="UP000275408"/>
    </source>
</evidence>
<comment type="caution">
    <text evidence="2">The sequence shown here is derived from an EMBL/GenBank/DDBJ whole genome shotgun (WGS) entry which is preliminary data.</text>
</comment>
<dbReference type="GO" id="GO:0010972">
    <property type="term" value="P:negative regulation of G2/M transition of mitotic cell cycle"/>
    <property type="evidence" value="ECO:0007669"/>
    <property type="project" value="InterPro"/>
</dbReference>
<feature type="region of interest" description="Disordered" evidence="1">
    <location>
        <begin position="80"/>
        <end position="124"/>
    </location>
</feature>
<organism evidence="2 3">
    <name type="scientific">Pocillopora damicornis</name>
    <name type="common">Cauliflower coral</name>
    <name type="synonym">Millepora damicornis</name>
    <dbReference type="NCBI Taxonomy" id="46731"/>
    <lineage>
        <taxon>Eukaryota</taxon>
        <taxon>Metazoa</taxon>
        <taxon>Cnidaria</taxon>
        <taxon>Anthozoa</taxon>
        <taxon>Hexacorallia</taxon>
        <taxon>Scleractinia</taxon>
        <taxon>Astrocoeniina</taxon>
        <taxon>Pocilloporidae</taxon>
        <taxon>Pocillopora</taxon>
    </lineage>
</organism>
<gene>
    <name evidence="2" type="ORF">pdam_00016097</name>
</gene>
<protein>
    <recommendedName>
        <fullName evidence="4">Migration and invasion-inhibitory protein</fullName>
    </recommendedName>
</protein>
<accession>A0A3M6TPV6</accession>
<evidence type="ECO:0008006" key="4">
    <source>
        <dbReference type="Google" id="ProtNLM"/>
    </source>
</evidence>
<dbReference type="Proteomes" id="UP000275408">
    <property type="component" value="Unassembled WGS sequence"/>
</dbReference>
<dbReference type="Pfam" id="PF15734">
    <property type="entry name" value="MIIP"/>
    <property type="match status" value="1"/>
</dbReference>
<dbReference type="PANTHER" id="PTHR34831">
    <property type="entry name" value="MIGRATION AND INVASION-INHIBITORY PROTEIN"/>
    <property type="match status" value="1"/>
</dbReference>
<evidence type="ECO:0000256" key="1">
    <source>
        <dbReference type="SAM" id="MobiDB-lite"/>
    </source>
</evidence>
<dbReference type="PANTHER" id="PTHR34831:SF1">
    <property type="entry name" value="MIGRATION AND INVASION-INHIBITORY PROTEIN"/>
    <property type="match status" value="1"/>
</dbReference>
<evidence type="ECO:0000313" key="2">
    <source>
        <dbReference type="EMBL" id="RMX43386.1"/>
    </source>
</evidence>
<dbReference type="OrthoDB" id="10002384at2759"/>
<reference evidence="2 3" key="1">
    <citation type="journal article" date="2018" name="Sci. Rep.">
        <title>Comparative analysis of the Pocillopora damicornis genome highlights role of immune system in coral evolution.</title>
        <authorList>
            <person name="Cunning R."/>
            <person name="Bay R.A."/>
            <person name="Gillette P."/>
            <person name="Baker A.C."/>
            <person name="Traylor-Knowles N."/>
        </authorList>
    </citation>
    <scope>NUCLEOTIDE SEQUENCE [LARGE SCALE GENOMIC DNA]</scope>
    <source>
        <strain evidence="2">RSMAS</strain>
        <tissue evidence="2">Whole animal</tissue>
    </source>
</reference>
<dbReference type="InterPro" id="IPR031466">
    <property type="entry name" value="MIIP"/>
</dbReference>
<dbReference type="EMBL" id="RCHS01003214">
    <property type="protein sequence ID" value="RMX43386.1"/>
    <property type="molecule type" value="Genomic_DNA"/>
</dbReference>
<sequence length="387" mass="43607">MAATSVNIYSPLSRLRNDNQLLLEQLRHGQDDIWNVLKNMQSTRVSYPTRTYGETSFTYRGRDRTPSKVSRKVHENIRNTDQTSTPKSYGQALVAGGNDRRSRTPVMPASILTTPGNRKKTPKKSLHVSFELSPHQERSVIGGNNARRSLLGYDWIAGLLDNTSYLSERPDDFFDELKEFRRVNKEDCFGITLLERPYSPLKFTPARNFAGKEEDAVTCENAYTLNERLFPVPIHGPEASCSVCHTKRESEYETEGSYVRVSVPRSSLVSPHKFKPHRRASFDPTDSVGLSSHCLAGWESSKPTVIPMPSSLDLRTSLHKSRTTLVCPYLGATCTDASRAGNFPSSTAETTEELLNRSHTLRYGLQVLDRERRGTPQPPHTTPYPFL</sequence>
<dbReference type="AlphaFoldDB" id="A0A3M6TPV6"/>